<dbReference type="AlphaFoldDB" id="L1INI8"/>
<dbReference type="OrthoDB" id="10260017at2759"/>
<dbReference type="KEGG" id="gtt:GUITHDRAFT_145068"/>
<dbReference type="Proteomes" id="UP000011087">
    <property type="component" value="Unassembled WGS sequence"/>
</dbReference>
<feature type="region of interest" description="Disordered" evidence="1">
    <location>
        <begin position="273"/>
        <end position="297"/>
    </location>
</feature>
<dbReference type="PaxDb" id="55529-EKX37370"/>
<evidence type="ECO:0000313" key="3">
    <source>
        <dbReference type="EnsemblProtists" id="EKX37370"/>
    </source>
</evidence>
<name>L1INI8_GUITC</name>
<reference evidence="4" key="2">
    <citation type="submission" date="2012-11" db="EMBL/GenBank/DDBJ databases">
        <authorList>
            <person name="Kuo A."/>
            <person name="Curtis B.A."/>
            <person name="Tanifuji G."/>
            <person name="Burki F."/>
            <person name="Gruber A."/>
            <person name="Irimia M."/>
            <person name="Maruyama S."/>
            <person name="Arias M.C."/>
            <person name="Ball S.G."/>
            <person name="Gile G.H."/>
            <person name="Hirakawa Y."/>
            <person name="Hopkins J.F."/>
            <person name="Rensing S.A."/>
            <person name="Schmutz J."/>
            <person name="Symeonidi A."/>
            <person name="Elias M."/>
            <person name="Eveleigh R.J."/>
            <person name="Herman E.K."/>
            <person name="Klute M.J."/>
            <person name="Nakayama T."/>
            <person name="Obornik M."/>
            <person name="Reyes-Prieto A."/>
            <person name="Armbrust E.V."/>
            <person name="Aves S.J."/>
            <person name="Beiko R.G."/>
            <person name="Coutinho P."/>
            <person name="Dacks J.B."/>
            <person name="Durnford D.G."/>
            <person name="Fast N.M."/>
            <person name="Green B.R."/>
            <person name="Grisdale C."/>
            <person name="Hempe F."/>
            <person name="Henrissat B."/>
            <person name="Hoppner M.P."/>
            <person name="Ishida K.-I."/>
            <person name="Kim E."/>
            <person name="Koreny L."/>
            <person name="Kroth P.G."/>
            <person name="Liu Y."/>
            <person name="Malik S.-B."/>
            <person name="Maier U.G."/>
            <person name="McRose D."/>
            <person name="Mock T."/>
            <person name="Neilson J.A."/>
            <person name="Onodera N.T."/>
            <person name="Poole A.M."/>
            <person name="Pritham E.J."/>
            <person name="Richards T.A."/>
            <person name="Rocap G."/>
            <person name="Roy S.W."/>
            <person name="Sarai C."/>
            <person name="Schaack S."/>
            <person name="Shirato S."/>
            <person name="Slamovits C.H."/>
            <person name="Spencer D.F."/>
            <person name="Suzuki S."/>
            <person name="Worden A.Z."/>
            <person name="Zauner S."/>
            <person name="Barry K."/>
            <person name="Bell C."/>
            <person name="Bharti A.K."/>
            <person name="Crow J.A."/>
            <person name="Grimwood J."/>
            <person name="Kramer R."/>
            <person name="Lindquist E."/>
            <person name="Lucas S."/>
            <person name="Salamov A."/>
            <person name="McFadden G.I."/>
            <person name="Lane C.E."/>
            <person name="Keeling P.J."/>
            <person name="Gray M.W."/>
            <person name="Grigoriev I.V."/>
            <person name="Archibald J.M."/>
        </authorList>
    </citation>
    <scope>NUCLEOTIDE SEQUENCE</scope>
    <source>
        <strain evidence="4">CCMP2712</strain>
    </source>
</reference>
<evidence type="ECO:0000313" key="2">
    <source>
        <dbReference type="EMBL" id="EKX37370.1"/>
    </source>
</evidence>
<keyword evidence="4" id="KW-1185">Reference proteome</keyword>
<dbReference type="HOGENOM" id="CLU_967526_0_0_1"/>
<dbReference type="OMA" id="ARIHYDA"/>
<sequence length="305" mass="35358">MTAREGGGRRPLIGTGLEEEATFEYDVREYPWREVIQSILEVEGMPLEELHKTEEAKLHLLEAGDKEFQQGWGPGRRANPFLRKWKTFWSRDSTVQDPRTKRFNDLLHRFVRDFISPRMGNETIIYQREPTLRVVFPSPFVPGKRHTDSEYHHQPAEVNWWFPVSCRVWGTNSLWVESEPGKEDFHSLDLKYGEVKTLGRSHRALYMSVTVRLQVCRFYGNQCVHYCEPNSTEYTRVSIDLRAIPLSKFDPLYSHRSDRVSFRLGGYYLSTHGIGGESSRPPHQQRSTAPEAPGGIIGSSFPTHY</sequence>
<evidence type="ECO:0000313" key="4">
    <source>
        <dbReference type="Proteomes" id="UP000011087"/>
    </source>
</evidence>
<reference evidence="3" key="3">
    <citation type="submission" date="2016-03" db="UniProtKB">
        <authorList>
            <consortium name="EnsemblProtists"/>
        </authorList>
    </citation>
    <scope>IDENTIFICATION</scope>
</reference>
<reference evidence="2 4" key="1">
    <citation type="journal article" date="2012" name="Nature">
        <title>Algal genomes reveal evolutionary mosaicism and the fate of nucleomorphs.</title>
        <authorList>
            <consortium name="DOE Joint Genome Institute"/>
            <person name="Curtis B.A."/>
            <person name="Tanifuji G."/>
            <person name="Burki F."/>
            <person name="Gruber A."/>
            <person name="Irimia M."/>
            <person name="Maruyama S."/>
            <person name="Arias M.C."/>
            <person name="Ball S.G."/>
            <person name="Gile G.H."/>
            <person name="Hirakawa Y."/>
            <person name="Hopkins J.F."/>
            <person name="Kuo A."/>
            <person name="Rensing S.A."/>
            <person name="Schmutz J."/>
            <person name="Symeonidi A."/>
            <person name="Elias M."/>
            <person name="Eveleigh R.J."/>
            <person name="Herman E.K."/>
            <person name="Klute M.J."/>
            <person name="Nakayama T."/>
            <person name="Obornik M."/>
            <person name="Reyes-Prieto A."/>
            <person name="Armbrust E.V."/>
            <person name="Aves S.J."/>
            <person name="Beiko R.G."/>
            <person name="Coutinho P."/>
            <person name="Dacks J.B."/>
            <person name="Durnford D.G."/>
            <person name="Fast N.M."/>
            <person name="Green B.R."/>
            <person name="Grisdale C.J."/>
            <person name="Hempel F."/>
            <person name="Henrissat B."/>
            <person name="Hoppner M.P."/>
            <person name="Ishida K."/>
            <person name="Kim E."/>
            <person name="Koreny L."/>
            <person name="Kroth P.G."/>
            <person name="Liu Y."/>
            <person name="Malik S.B."/>
            <person name="Maier U.G."/>
            <person name="McRose D."/>
            <person name="Mock T."/>
            <person name="Neilson J.A."/>
            <person name="Onodera N.T."/>
            <person name="Poole A.M."/>
            <person name="Pritham E.J."/>
            <person name="Richards T.A."/>
            <person name="Rocap G."/>
            <person name="Roy S.W."/>
            <person name="Sarai C."/>
            <person name="Schaack S."/>
            <person name="Shirato S."/>
            <person name="Slamovits C.H."/>
            <person name="Spencer D.F."/>
            <person name="Suzuki S."/>
            <person name="Worden A.Z."/>
            <person name="Zauner S."/>
            <person name="Barry K."/>
            <person name="Bell C."/>
            <person name="Bharti A.K."/>
            <person name="Crow J.A."/>
            <person name="Grimwood J."/>
            <person name="Kramer R."/>
            <person name="Lindquist E."/>
            <person name="Lucas S."/>
            <person name="Salamov A."/>
            <person name="McFadden G.I."/>
            <person name="Lane C.E."/>
            <person name="Keeling P.J."/>
            <person name="Gray M.W."/>
            <person name="Grigoriev I.V."/>
            <person name="Archibald J.M."/>
        </authorList>
    </citation>
    <scope>NUCLEOTIDE SEQUENCE</scope>
    <source>
        <strain evidence="2 4">CCMP2712</strain>
    </source>
</reference>
<proteinExistence type="predicted"/>
<gene>
    <name evidence="2" type="ORF">GUITHDRAFT_145068</name>
</gene>
<dbReference type="EnsemblProtists" id="EKX37370">
    <property type="protein sequence ID" value="EKX37370"/>
    <property type="gene ID" value="GUITHDRAFT_145068"/>
</dbReference>
<dbReference type="RefSeq" id="XP_005824350.1">
    <property type="nucleotide sequence ID" value="XM_005824293.1"/>
</dbReference>
<accession>L1INI8</accession>
<dbReference type="eggNOG" id="ENOG502S4S6">
    <property type="taxonomic scope" value="Eukaryota"/>
</dbReference>
<dbReference type="GeneID" id="17294078"/>
<dbReference type="EMBL" id="JH993060">
    <property type="protein sequence ID" value="EKX37370.1"/>
    <property type="molecule type" value="Genomic_DNA"/>
</dbReference>
<protein>
    <submittedName>
        <fullName evidence="2 3">Uncharacterized protein</fullName>
    </submittedName>
</protein>
<evidence type="ECO:0000256" key="1">
    <source>
        <dbReference type="SAM" id="MobiDB-lite"/>
    </source>
</evidence>
<organism evidence="2">
    <name type="scientific">Guillardia theta (strain CCMP2712)</name>
    <name type="common">Cryptophyte</name>
    <dbReference type="NCBI Taxonomy" id="905079"/>
    <lineage>
        <taxon>Eukaryota</taxon>
        <taxon>Cryptophyceae</taxon>
        <taxon>Pyrenomonadales</taxon>
        <taxon>Geminigeraceae</taxon>
        <taxon>Guillardia</taxon>
    </lineage>
</organism>